<comment type="caution">
    <text evidence="2">The sequence shown here is derived from an EMBL/GenBank/DDBJ whole genome shotgun (WGS) entry which is preliminary data.</text>
</comment>
<organism evidence="2 3">
    <name type="scientific">Fibrivirga algicola</name>
    <dbReference type="NCBI Taxonomy" id="2950420"/>
    <lineage>
        <taxon>Bacteria</taxon>
        <taxon>Pseudomonadati</taxon>
        <taxon>Bacteroidota</taxon>
        <taxon>Cytophagia</taxon>
        <taxon>Cytophagales</taxon>
        <taxon>Spirosomataceae</taxon>
        <taxon>Fibrivirga</taxon>
    </lineage>
</organism>
<evidence type="ECO:0000313" key="2">
    <source>
        <dbReference type="EMBL" id="NID13033.1"/>
    </source>
</evidence>
<keyword evidence="1" id="KW-0472">Membrane</keyword>
<dbReference type="Proteomes" id="UP000606008">
    <property type="component" value="Unassembled WGS sequence"/>
</dbReference>
<dbReference type="EMBL" id="WAEL01000010">
    <property type="protein sequence ID" value="NID13033.1"/>
    <property type="molecule type" value="Genomic_DNA"/>
</dbReference>
<name>A0ABX0QQK9_9BACT</name>
<gene>
    <name evidence="2" type="ORF">F7231_22870</name>
</gene>
<accession>A0ABX0QQK9</accession>
<keyword evidence="3" id="KW-1185">Reference proteome</keyword>
<reference evidence="2" key="1">
    <citation type="submission" date="2024-05" db="EMBL/GenBank/DDBJ databases">
        <authorList>
            <person name="Jung D.-H."/>
        </authorList>
    </citation>
    <scope>NUCLEOTIDE SEQUENCE</scope>
    <source>
        <strain evidence="2">JA-25</strain>
    </source>
</reference>
<keyword evidence="1" id="KW-0812">Transmembrane</keyword>
<feature type="transmembrane region" description="Helical" evidence="1">
    <location>
        <begin position="20"/>
        <end position="37"/>
    </location>
</feature>
<keyword evidence="1" id="KW-1133">Transmembrane helix</keyword>
<evidence type="ECO:0000256" key="1">
    <source>
        <dbReference type="SAM" id="Phobius"/>
    </source>
</evidence>
<evidence type="ECO:0000313" key="3">
    <source>
        <dbReference type="Proteomes" id="UP000606008"/>
    </source>
</evidence>
<dbReference type="RefSeq" id="WP_166693692.1">
    <property type="nucleotide sequence ID" value="NZ_WAEL01000010.1"/>
</dbReference>
<protein>
    <recommendedName>
        <fullName evidence="4">DUF4175 family protein</fullName>
    </recommendedName>
</protein>
<sequence length="753" mass="83900">MQSLHQLIRSVTTQLYTNGVLKSVLIGLSAGLLVALLPVGIGFVLGTWVLTTVGAAWWLGAFEPKREAAIGLLHKTLGQTEYSLPLLTKEHPNLAEQLQLERLAEQAAQTPQPLVAFQNLRPYLFLFLASSAVFGVIHFWPNQSAKAADEVVQLPTSSSEKRATPIVPPAFRSAELTVSPPAYTGLPTRTSGDLNVTAYVGSSLSWQVTLSETSRVAVRLVNSRGDELPFSRQQTGFRYQDRLLNSGLYALRAYWKTPANKDSLIYQSDFYRLDARADIPPVIKPTAKELYRFHKMGEPMQVRVTAQISDDFRVQQAFIVATLARGSGENVKFRESRFPVSNGPFKMAQASHTLDLAKLGFAPGDELYYYWAAIDNRQPEPQLTKSDTYFVVFKDTARNEEAELATMAVNIMPEYFRSQRQIIIDTDKLIAKRKKLAAKAFNAESNEIGFDQKVLRLRYGQYMGEEFENQIGGHTPLADNDANLLDGYMHKHDTEQEKSGEAAPKSFAFKLAEKAEQQAAAKAEVGHDHDDHSAQNGDKDPLAAMMEQYVHNHDNGEVNTFYEQSTRSLLKMALEQMWQSELQLRLYEPEKARPFEVKALEYLKIAQQKARAYAKKSGYDPPPLKEKETRLTGELGDAPEKHQMARQYANVPVATLVAEVLGLIDLPKLTPGQRQQVSQLSAALSGPLMRSGMPNWSVLTDLQRLASGQRLSPAAIAQLQTKLALFVPASTAGSRPTSVAEKRLEDAFWRGMK</sequence>
<evidence type="ECO:0008006" key="4">
    <source>
        <dbReference type="Google" id="ProtNLM"/>
    </source>
</evidence>
<proteinExistence type="predicted"/>
<feature type="transmembrane region" description="Helical" evidence="1">
    <location>
        <begin position="43"/>
        <end position="62"/>
    </location>
</feature>